<accession>A0A1E4SXU2</accession>
<dbReference type="AlphaFoldDB" id="A0A1E4SXU2"/>
<proteinExistence type="predicted"/>
<comment type="subcellular location">
    <subcellularLocation>
        <location evidence="1">Membrane</location>
        <topology evidence="1">Multi-pass membrane protein</topology>
    </subcellularLocation>
</comment>
<evidence type="ECO:0000256" key="5">
    <source>
        <dbReference type="SAM" id="MobiDB-lite"/>
    </source>
</evidence>
<feature type="transmembrane region" description="Helical" evidence="6">
    <location>
        <begin position="362"/>
        <end position="382"/>
    </location>
</feature>
<name>A0A1E4SXU2_9ASCO</name>
<keyword evidence="8" id="KW-1185">Reference proteome</keyword>
<dbReference type="PANTHER" id="PTHR31274:SF1">
    <property type="entry name" value="AGL149CP"/>
    <property type="match status" value="1"/>
</dbReference>
<feature type="transmembrane region" description="Helical" evidence="6">
    <location>
        <begin position="44"/>
        <end position="62"/>
    </location>
</feature>
<evidence type="ECO:0000313" key="8">
    <source>
        <dbReference type="Proteomes" id="UP000094801"/>
    </source>
</evidence>
<feature type="compositionally biased region" description="Basic and acidic residues" evidence="5">
    <location>
        <begin position="211"/>
        <end position="221"/>
    </location>
</feature>
<feature type="region of interest" description="Disordered" evidence="5">
    <location>
        <begin position="252"/>
        <end position="279"/>
    </location>
</feature>
<dbReference type="GO" id="GO:0055085">
    <property type="term" value="P:transmembrane transport"/>
    <property type="evidence" value="ECO:0007669"/>
    <property type="project" value="InterPro"/>
</dbReference>
<evidence type="ECO:0000313" key="7">
    <source>
        <dbReference type="EMBL" id="ODV84320.1"/>
    </source>
</evidence>
<dbReference type="GO" id="GO:0016020">
    <property type="term" value="C:membrane"/>
    <property type="evidence" value="ECO:0007669"/>
    <property type="project" value="UniProtKB-SubCell"/>
</dbReference>
<feature type="region of interest" description="Disordered" evidence="5">
    <location>
        <begin position="184"/>
        <end position="221"/>
    </location>
</feature>
<feature type="transmembrane region" description="Helical" evidence="6">
    <location>
        <begin position="402"/>
        <end position="426"/>
    </location>
</feature>
<feature type="compositionally biased region" description="Polar residues" evidence="5">
    <location>
        <begin position="195"/>
        <end position="210"/>
    </location>
</feature>
<feature type="transmembrane region" description="Helical" evidence="6">
    <location>
        <begin position="438"/>
        <end position="456"/>
    </location>
</feature>
<reference evidence="8" key="1">
    <citation type="submission" date="2016-04" db="EMBL/GenBank/DDBJ databases">
        <title>Comparative genomics of biotechnologically important yeasts.</title>
        <authorList>
            <consortium name="DOE Joint Genome Institute"/>
            <person name="Riley R."/>
            <person name="Haridas S."/>
            <person name="Wolfe K.H."/>
            <person name="Lopes M.R."/>
            <person name="Hittinger C.T."/>
            <person name="Goker M."/>
            <person name="Salamov A."/>
            <person name="Wisecaver J."/>
            <person name="Long T.M."/>
            <person name="Aerts A.L."/>
            <person name="Barry K."/>
            <person name="Choi C."/>
            <person name="Clum A."/>
            <person name="Coughlan A.Y."/>
            <person name="Deshpande S."/>
            <person name="Douglass A.P."/>
            <person name="Hanson S.J."/>
            <person name="Klenk H.-P."/>
            <person name="Labutti K."/>
            <person name="Lapidus A."/>
            <person name="Lindquist E."/>
            <person name="Lipzen A."/>
            <person name="Meier-Kolthoff J.P."/>
            <person name="Ohm R.A."/>
            <person name="Otillar R.P."/>
            <person name="Pangilinan J."/>
            <person name="Peng Y."/>
            <person name="Rokas A."/>
            <person name="Rosa C.A."/>
            <person name="Scheuner C."/>
            <person name="Sibirny A.A."/>
            <person name="Slot J.C."/>
            <person name="Stielow J.B."/>
            <person name="Sun H."/>
            <person name="Kurtzman C.P."/>
            <person name="Blackwell M."/>
            <person name="Grigoriev I.V."/>
            <person name="Jeffries T.W."/>
        </authorList>
    </citation>
    <scope>NUCLEOTIDE SEQUENCE [LARGE SCALE GENOMIC DNA]</scope>
    <source>
        <strain evidence="8">NRRL YB-2248</strain>
    </source>
</reference>
<dbReference type="InterPro" id="IPR040254">
    <property type="entry name" value="Ecm3-like"/>
</dbReference>
<feature type="transmembrane region" description="Helical" evidence="6">
    <location>
        <begin position="512"/>
        <end position="532"/>
    </location>
</feature>
<feature type="transmembrane region" description="Helical" evidence="6">
    <location>
        <begin position="105"/>
        <end position="126"/>
    </location>
</feature>
<sequence>MSSSIELGSIIYIAVKPIFKIYMIIGVGFYLSRKNILSVDTSRNISTLAILVLIPCIAFTKIVTNIGNDDIAQIGTIVIVGFTIMLGGCLLTLIVGILTGCPKSWYGGLLSVGLLPNISDLPIAYIQSMENSGIFSNVDKGVSYICIFMVLQMFVQFNFGGFKLVEFDFRHAIRKAQRDAAAKALSSDEEEAAVDTSSTTTSFRNNQHDQLSQEHRRHDQVENSNLENHIDKELAADSSSKNDEHNQHMMFLQERNEAKNRRRTNSTNRRYSGTTSELARQQSIQNSIYSRDLRELPSQTMGDVVRLYSRFDELVTGDVQTEDPAEIKLHFKKLFTELTWLKVRNGFKAFFKMLFTATLKPVSITVIVSITICMIPWVKALFVVNSQATLPAAPDGQPPLSFIMDFTSYVANAQVPIGLLLLGGTIGRLEIKNLPKGVWTTPVAITIVRLCVFPVIGCALNHKIYKDGLFYGDDILYFVSNINFCLPPATSLIYITAFYTPVDSEDHIQIDCLALCYICHYVLLIVCLPITTSYTMKVSLGY</sequence>
<keyword evidence="3 6" id="KW-1133">Transmembrane helix</keyword>
<evidence type="ECO:0000256" key="3">
    <source>
        <dbReference type="ARBA" id="ARBA00022989"/>
    </source>
</evidence>
<dbReference type="OrthoDB" id="435607at2759"/>
<feature type="transmembrane region" description="Helical" evidence="6">
    <location>
        <begin position="12"/>
        <end position="32"/>
    </location>
</feature>
<feature type="transmembrane region" description="Helical" evidence="6">
    <location>
        <begin position="141"/>
        <end position="165"/>
    </location>
</feature>
<dbReference type="Proteomes" id="UP000094801">
    <property type="component" value="Unassembled WGS sequence"/>
</dbReference>
<feature type="transmembrane region" description="Helical" evidence="6">
    <location>
        <begin position="74"/>
        <end position="98"/>
    </location>
</feature>
<dbReference type="STRING" id="983967.A0A1E4SXU2"/>
<dbReference type="PANTHER" id="PTHR31274">
    <property type="entry name" value="PROTEIN ECM3"/>
    <property type="match status" value="1"/>
</dbReference>
<evidence type="ECO:0000256" key="1">
    <source>
        <dbReference type="ARBA" id="ARBA00004141"/>
    </source>
</evidence>
<dbReference type="Pfam" id="PF03547">
    <property type="entry name" value="Mem_trans"/>
    <property type="match status" value="1"/>
</dbReference>
<keyword evidence="2 6" id="KW-0812">Transmembrane</keyword>
<keyword evidence="4 6" id="KW-0472">Membrane</keyword>
<gene>
    <name evidence="7" type="ORF">CANARDRAFT_201190</name>
</gene>
<evidence type="ECO:0000256" key="2">
    <source>
        <dbReference type="ARBA" id="ARBA00022692"/>
    </source>
</evidence>
<feature type="compositionally biased region" description="Low complexity" evidence="5">
    <location>
        <begin position="265"/>
        <end position="276"/>
    </location>
</feature>
<evidence type="ECO:0008006" key="9">
    <source>
        <dbReference type="Google" id="ProtNLM"/>
    </source>
</evidence>
<evidence type="ECO:0000256" key="4">
    <source>
        <dbReference type="ARBA" id="ARBA00023136"/>
    </source>
</evidence>
<evidence type="ECO:0000256" key="6">
    <source>
        <dbReference type="SAM" id="Phobius"/>
    </source>
</evidence>
<organism evidence="7 8">
    <name type="scientific">[Candida] arabinofermentans NRRL YB-2248</name>
    <dbReference type="NCBI Taxonomy" id="983967"/>
    <lineage>
        <taxon>Eukaryota</taxon>
        <taxon>Fungi</taxon>
        <taxon>Dikarya</taxon>
        <taxon>Ascomycota</taxon>
        <taxon>Saccharomycotina</taxon>
        <taxon>Pichiomycetes</taxon>
        <taxon>Pichiales</taxon>
        <taxon>Pichiaceae</taxon>
        <taxon>Ogataea</taxon>
        <taxon>Ogataea/Candida clade</taxon>
    </lineage>
</organism>
<protein>
    <recommendedName>
        <fullName evidence="9">Auxin efflux carrier</fullName>
    </recommendedName>
</protein>
<feature type="transmembrane region" description="Helical" evidence="6">
    <location>
        <begin position="476"/>
        <end position="500"/>
    </location>
</feature>
<dbReference type="InterPro" id="IPR004776">
    <property type="entry name" value="Mem_transp_PIN-like"/>
</dbReference>
<dbReference type="EMBL" id="KV453857">
    <property type="protein sequence ID" value="ODV84320.1"/>
    <property type="molecule type" value="Genomic_DNA"/>
</dbReference>